<keyword evidence="2" id="KW-1185">Reference proteome</keyword>
<name>A0ACC3CSZ4_9PEZI</name>
<sequence length="85" mass="10141">MKYIFPRQFGLHNVFTSQIDSRETAQPFKDYTLREQEIAQIHFHRKAQTGNGKTSTPRRLRGEAVLLVQTLRRRHRQCAYVELLR</sequence>
<evidence type="ECO:0000313" key="2">
    <source>
        <dbReference type="Proteomes" id="UP001186974"/>
    </source>
</evidence>
<evidence type="ECO:0000313" key="1">
    <source>
        <dbReference type="EMBL" id="KAK3044315.1"/>
    </source>
</evidence>
<dbReference type="EMBL" id="JAWDJW010012115">
    <property type="protein sequence ID" value="KAK3044315.1"/>
    <property type="molecule type" value="Genomic_DNA"/>
</dbReference>
<gene>
    <name evidence="1" type="ORF">LTS18_001606</name>
</gene>
<comment type="caution">
    <text evidence="1">The sequence shown here is derived from an EMBL/GenBank/DDBJ whole genome shotgun (WGS) entry which is preliminary data.</text>
</comment>
<accession>A0ACC3CSZ4</accession>
<proteinExistence type="predicted"/>
<dbReference type="Proteomes" id="UP001186974">
    <property type="component" value="Unassembled WGS sequence"/>
</dbReference>
<protein>
    <submittedName>
        <fullName evidence="1">Uncharacterized protein</fullName>
    </submittedName>
</protein>
<feature type="non-terminal residue" evidence="1">
    <location>
        <position position="85"/>
    </location>
</feature>
<organism evidence="1 2">
    <name type="scientific">Coniosporium uncinatum</name>
    <dbReference type="NCBI Taxonomy" id="93489"/>
    <lineage>
        <taxon>Eukaryota</taxon>
        <taxon>Fungi</taxon>
        <taxon>Dikarya</taxon>
        <taxon>Ascomycota</taxon>
        <taxon>Pezizomycotina</taxon>
        <taxon>Dothideomycetes</taxon>
        <taxon>Dothideomycetes incertae sedis</taxon>
        <taxon>Coniosporium</taxon>
    </lineage>
</organism>
<reference evidence="1" key="1">
    <citation type="submission" date="2024-09" db="EMBL/GenBank/DDBJ databases">
        <title>Black Yeasts Isolated from many extreme environments.</title>
        <authorList>
            <person name="Coleine C."/>
            <person name="Stajich J.E."/>
            <person name="Selbmann L."/>
        </authorList>
    </citation>
    <scope>NUCLEOTIDE SEQUENCE</scope>
    <source>
        <strain evidence="1">CCFEE 5737</strain>
    </source>
</reference>